<dbReference type="CDD" id="cd06141">
    <property type="entry name" value="WRN_exo"/>
    <property type="match status" value="1"/>
</dbReference>
<sequence>MTIGITDLECPSETHQLYEVTFFSDRIQTLLTHTPALVDSWIANIRHVHRHRINHLIVGLDVEWRPSFSRNIENPVAILQLCVGRSCLIFQLLYASSIPPSLVDFLNNPNFTFVGVGIEADVEKLLEDYGLQVSRRLDLRGLASTVLNMRELRNAGLKGLAKEVLDKDVEKPRRVTMSRWDAEFLTYAQVQYACVDAFLSFEMGRSLISRNQVQEALN</sequence>
<evidence type="ECO:0000313" key="5">
    <source>
        <dbReference type="Proteomes" id="UP000655225"/>
    </source>
</evidence>
<dbReference type="GO" id="GO:0008408">
    <property type="term" value="F:3'-5' exonuclease activity"/>
    <property type="evidence" value="ECO:0007669"/>
    <property type="project" value="InterPro"/>
</dbReference>
<keyword evidence="2" id="KW-0378">Hydrolase</keyword>
<dbReference type="Proteomes" id="UP000655225">
    <property type="component" value="Unassembled WGS sequence"/>
</dbReference>
<organism evidence="4 5">
    <name type="scientific">Tetracentron sinense</name>
    <name type="common">Spur-leaf</name>
    <dbReference type="NCBI Taxonomy" id="13715"/>
    <lineage>
        <taxon>Eukaryota</taxon>
        <taxon>Viridiplantae</taxon>
        <taxon>Streptophyta</taxon>
        <taxon>Embryophyta</taxon>
        <taxon>Tracheophyta</taxon>
        <taxon>Spermatophyta</taxon>
        <taxon>Magnoliopsida</taxon>
        <taxon>Trochodendrales</taxon>
        <taxon>Trochodendraceae</taxon>
        <taxon>Tetracentron</taxon>
    </lineage>
</organism>
<reference evidence="4 5" key="1">
    <citation type="submission" date="2020-04" db="EMBL/GenBank/DDBJ databases">
        <title>Plant Genome Project.</title>
        <authorList>
            <person name="Zhang R.-G."/>
        </authorList>
    </citation>
    <scope>NUCLEOTIDE SEQUENCE [LARGE SCALE GENOMIC DNA]</scope>
    <source>
        <strain evidence="4">YNK0</strain>
        <tissue evidence="4">Leaf</tissue>
    </source>
</reference>
<protein>
    <recommendedName>
        <fullName evidence="3">3'-5' exonuclease domain-containing protein</fullName>
    </recommendedName>
</protein>
<dbReference type="AlphaFoldDB" id="A0A835A221"/>
<evidence type="ECO:0000313" key="4">
    <source>
        <dbReference type="EMBL" id="KAF8413031.1"/>
    </source>
</evidence>
<dbReference type="GO" id="GO:0003676">
    <property type="term" value="F:nucleic acid binding"/>
    <property type="evidence" value="ECO:0007669"/>
    <property type="project" value="InterPro"/>
</dbReference>
<keyword evidence="5" id="KW-1185">Reference proteome</keyword>
<name>A0A835A221_TETSI</name>
<dbReference type="InterPro" id="IPR051132">
    <property type="entry name" value="3-5_Exonuclease_domain"/>
</dbReference>
<evidence type="ECO:0000256" key="1">
    <source>
        <dbReference type="ARBA" id="ARBA00022722"/>
    </source>
</evidence>
<evidence type="ECO:0000256" key="2">
    <source>
        <dbReference type="ARBA" id="ARBA00022801"/>
    </source>
</evidence>
<feature type="domain" description="3'-5' exonuclease" evidence="3">
    <location>
        <begin position="35"/>
        <end position="212"/>
    </location>
</feature>
<dbReference type="EMBL" id="JABCRI010000001">
    <property type="protein sequence ID" value="KAF8413031.1"/>
    <property type="molecule type" value="Genomic_DNA"/>
</dbReference>
<dbReference type="OrthoDB" id="1920326at2759"/>
<proteinExistence type="predicted"/>
<dbReference type="SMART" id="SM00474">
    <property type="entry name" value="35EXOc"/>
    <property type="match status" value="1"/>
</dbReference>
<dbReference type="FunFam" id="3.30.420.10:FF:000054">
    <property type="entry name" value="Werner Syndrome-like exonuclease"/>
    <property type="match status" value="1"/>
</dbReference>
<dbReference type="GO" id="GO:0006139">
    <property type="term" value="P:nucleobase-containing compound metabolic process"/>
    <property type="evidence" value="ECO:0007669"/>
    <property type="project" value="InterPro"/>
</dbReference>
<dbReference type="PANTHER" id="PTHR13620:SF105">
    <property type="entry name" value="OS01G0737700 PROTEIN"/>
    <property type="match status" value="1"/>
</dbReference>
<dbReference type="InterPro" id="IPR036397">
    <property type="entry name" value="RNaseH_sf"/>
</dbReference>
<dbReference type="GO" id="GO:0005737">
    <property type="term" value="C:cytoplasm"/>
    <property type="evidence" value="ECO:0007669"/>
    <property type="project" value="TreeGrafter"/>
</dbReference>
<gene>
    <name evidence="4" type="ORF">HHK36_001005</name>
</gene>
<comment type="caution">
    <text evidence="4">The sequence shown here is derived from an EMBL/GenBank/DDBJ whole genome shotgun (WGS) entry which is preliminary data.</text>
</comment>
<dbReference type="InterPro" id="IPR012337">
    <property type="entry name" value="RNaseH-like_sf"/>
</dbReference>
<dbReference type="OMA" id="WIANIRH"/>
<keyword evidence="1" id="KW-0540">Nuclease</keyword>
<dbReference type="Gene3D" id="3.30.420.10">
    <property type="entry name" value="Ribonuclease H-like superfamily/Ribonuclease H"/>
    <property type="match status" value="1"/>
</dbReference>
<accession>A0A835A221</accession>
<evidence type="ECO:0000259" key="3">
    <source>
        <dbReference type="SMART" id="SM00474"/>
    </source>
</evidence>
<dbReference type="Pfam" id="PF01612">
    <property type="entry name" value="DNA_pol_A_exo1"/>
    <property type="match status" value="1"/>
</dbReference>
<dbReference type="SUPFAM" id="SSF53098">
    <property type="entry name" value="Ribonuclease H-like"/>
    <property type="match status" value="1"/>
</dbReference>
<dbReference type="GO" id="GO:0005634">
    <property type="term" value="C:nucleus"/>
    <property type="evidence" value="ECO:0007669"/>
    <property type="project" value="TreeGrafter"/>
</dbReference>
<dbReference type="PANTHER" id="PTHR13620">
    <property type="entry name" value="3-5 EXONUCLEASE"/>
    <property type="match status" value="1"/>
</dbReference>
<dbReference type="InterPro" id="IPR002562">
    <property type="entry name" value="3'-5'_exonuclease_dom"/>
</dbReference>